<dbReference type="Proteomes" id="UP001152798">
    <property type="component" value="Chromosome 2"/>
</dbReference>
<organism evidence="1 2">
    <name type="scientific">Nezara viridula</name>
    <name type="common">Southern green stink bug</name>
    <name type="synonym">Cimex viridulus</name>
    <dbReference type="NCBI Taxonomy" id="85310"/>
    <lineage>
        <taxon>Eukaryota</taxon>
        <taxon>Metazoa</taxon>
        <taxon>Ecdysozoa</taxon>
        <taxon>Arthropoda</taxon>
        <taxon>Hexapoda</taxon>
        <taxon>Insecta</taxon>
        <taxon>Pterygota</taxon>
        <taxon>Neoptera</taxon>
        <taxon>Paraneoptera</taxon>
        <taxon>Hemiptera</taxon>
        <taxon>Heteroptera</taxon>
        <taxon>Panheteroptera</taxon>
        <taxon>Pentatomomorpha</taxon>
        <taxon>Pentatomoidea</taxon>
        <taxon>Pentatomidae</taxon>
        <taxon>Pentatominae</taxon>
        <taxon>Nezara</taxon>
    </lineage>
</organism>
<dbReference type="EMBL" id="OV725078">
    <property type="protein sequence ID" value="CAH1392792.1"/>
    <property type="molecule type" value="Genomic_DNA"/>
</dbReference>
<dbReference type="OrthoDB" id="19988at2759"/>
<dbReference type="Gene3D" id="2.130.10.10">
    <property type="entry name" value="YVTN repeat-like/Quinoprotein amine dehydrogenase"/>
    <property type="match status" value="1"/>
</dbReference>
<dbReference type="InterPro" id="IPR015943">
    <property type="entry name" value="WD40/YVTN_repeat-like_dom_sf"/>
</dbReference>
<keyword evidence="2" id="KW-1185">Reference proteome</keyword>
<evidence type="ECO:0000313" key="2">
    <source>
        <dbReference type="Proteomes" id="UP001152798"/>
    </source>
</evidence>
<dbReference type="PANTHER" id="PTHR15922:SF2">
    <property type="entry name" value="NBAS SUBUNIT OF NRZ TETHERING COMPLEX"/>
    <property type="match status" value="1"/>
</dbReference>
<accession>A0A9P0H439</accession>
<dbReference type="PANTHER" id="PTHR15922">
    <property type="entry name" value="NEUROBLASTOMA-AMPLIFIED SEQUENCE"/>
    <property type="match status" value="1"/>
</dbReference>
<gene>
    <name evidence="1" type="ORF">NEZAVI_LOCUS3558</name>
</gene>
<dbReference type="GO" id="GO:0006890">
    <property type="term" value="P:retrograde vesicle-mediated transport, Golgi to endoplasmic reticulum"/>
    <property type="evidence" value="ECO:0007669"/>
    <property type="project" value="TreeGrafter"/>
</dbReference>
<dbReference type="InterPro" id="IPR036397">
    <property type="entry name" value="RNaseH_sf"/>
</dbReference>
<dbReference type="GO" id="GO:0070939">
    <property type="term" value="C:Dsl1/NZR complex"/>
    <property type="evidence" value="ECO:0007669"/>
    <property type="project" value="TreeGrafter"/>
</dbReference>
<name>A0A9P0H439_NEZVI</name>
<dbReference type="InterPro" id="IPR036322">
    <property type="entry name" value="WD40_repeat_dom_sf"/>
</dbReference>
<dbReference type="AlphaFoldDB" id="A0A9P0H439"/>
<dbReference type="GO" id="GO:0000149">
    <property type="term" value="F:SNARE binding"/>
    <property type="evidence" value="ECO:0007669"/>
    <property type="project" value="TreeGrafter"/>
</dbReference>
<reference evidence="1" key="1">
    <citation type="submission" date="2022-01" db="EMBL/GenBank/DDBJ databases">
        <authorList>
            <person name="King R."/>
        </authorList>
    </citation>
    <scope>NUCLEOTIDE SEQUENCE</scope>
</reference>
<dbReference type="Gene3D" id="3.30.420.10">
    <property type="entry name" value="Ribonuclease H-like superfamily/Ribonuclease H"/>
    <property type="match status" value="1"/>
</dbReference>
<protein>
    <submittedName>
        <fullName evidence="1">Uncharacterized protein</fullName>
    </submittedName>
</protein>
<sequence>MGIQDQYYFQQDNDPKHTARSTKEWLIFNVPRQLHTPPQSPDINIIENLWHTLDQNKPITQHTLVGYDNPHSWWWSLLGFHKVFKKIPWPEEDLAKAAVFLLPWQITLSPNGKRVAVLQDTVLEIRASRDEYTTIIGRATSIAPESITKKLITGLEFIKSRDKKGEWELLIIYANGSLDCYIIASLDKSIFSHHSILLESGISSSAFSQEHGILFLSTKPLNVLSFEDCINKLALSPRNEYLATLHTNGTVRIWLSPILRQQVEVVRLVTSDNDPGSQPVEHGGGEVQKLIVGWKNGTISIHDVNSSVVLTYFGHEILNGLPRLTSAPSLHGFLVLECEAVQSERPSVSPDMSSDDEKSIFDTALELVKSTMYLLTDLEKYEPKMKSIKIIQRVFRLLGVKMTTPEEVFERFLQSNDFDRAYEICDEYGLDVMKVYQRQWRTNEISEKTIQEYLVR</sequence>
<proteinExistence type="predicted"/>
<dbReference type="GO" id="GO:0003676">
    <property type="term" value="F:nucleic acid binding"/>
    <property type="evidence" value="ECO:0007669"/>
    <property type="project" value="InterPro"/>
</dbReference>
<evidence type="ECO:0000313" key="1">
    <source>
        <dbReference type="EMBL" id="CAH1392792.1"/>
    </source>
</evidence>
<dbReference type="SUPFAM" id="SSF50978">
    <property type="entry name" value="WD40 repeat-like"/>
    <property type="match status" value="1"/>
</dbReference>